<keyword evidence="2" id="KW-1185">Reference proteome</keyword>
<proteinExistence type="predicted"/>
<dbReference type="RefSeq" id="WP_120668982.1">
    <property type="nucleotide sequence ID" value="NZ_AZRV01000035.1"/>
</dbReference>
<evidence type="ECO:0000313" key="2">
    <source>
        <dbReference type="Proteomes" id="UP000286235"/>
    </source>
</evidence>
<dbReference type="Proteomes" id="UP000286235">
    <property type="component" value="Unassembled WGS sequence"/>
</dbReference>
<dbReference type="AlphaFoldDB" id="A0A420VE42"/>
<dbReference type="EMBL" id="AZRV01000035">
    <property type="protein sequence ID" value="RKO61668.1"/>
    <property type="molecule type" value="Genomic_DNA"/>
</dbReference>
<accession>A0A420VE42</accession>
<comment type="caution">
    <text evidence="1">The sequence shown here is derived from an EMBL/GenBank/DDBJ whole genome shotgun (WGS) entry which is preliminary data.</text>
</comment>
<gene>
    <name evidence="1" type="ORF">Cdeb_01139</name>
</gene>
<evidence type="ECO:0000313" key="1">
    <source>
        <dbReference type="EMBL" id="RKO61668.1"/>
    </source>
</evidence>
<reference evidence="1 2" key="1">
    <citation type="submission" date="2013-12" db="EMBL/GenBank/DDBJ databases">
        <title>Genome and proteome characterization of Caldibacillus debilis GB1 derived from a cellulolytic aero-tolerant co-culture.</title>
        <authorList>
            <person name="Wushke S.T."/>
            <person name="Zhang X."/>
            <person name="Fristensky B."/>
            <person name="Wilkins J.A."/>
            <person name="Levin D.B."/>
            <person name="Sparling R."/>
        </authorList>
    </citation>
    <scope>NUCLEOTIDE SEQUENCE [LARGE SCALE GENOMIC DNA]</scope>
    <source>
        <strain evidence="1 2">GB1</strain>
    </source>
</reference>
<name>A0A420VE42_9BACI</name>
<protein>
    <submittedName>
        <fullName evidence="1">Uncharacterized protein</fullName>
    </submittedName>
</protein>
<organism evidence="1 2">
    <name type="scientific">Caldibacillus debilis GB1</name>
    <dbReference type="NCBI Taxonomy" id="1339248"/>
    <lineage>
        <taxon>Bacteria</taxon>
        <taxon>Bacillati</taxon>
        <taxon>Bacillota</taxon>
        <taxon>Bacilli</taxon>
        <taxon>Bacillales</taxon>
        <taxon>Bacillaceae</taxon>
        <taxon>Caldibacillus</taxon>
    </lineage>
</organism>
<sequence>MNIYQIKIDGKYFAGISEREIGKAAAGGWYDKGKAILDIVLVPDREKAKTIEGNINLKSYWERIYELIRYGDLKFEKIEIVKLSEEVEK</sequence>